<evidence type="ECO:0000313" key="4">
    <source>
        <dbReference type="Proteomes" id="UP000280008"/>
    </source>
</evidence>
<dbReference type="Pfam" id="PF03795">
    <property type="entry name" value="YCII"/>
    <property type="match status" value="1"/>
</dbReference>
<dbReference type="SUPFAM" id="SSF54909">
    <property type="entry name" value="Dimeric alpha+beta barrel"/>
    <property type="match status" value="1"/>
</dbReference>
<dbReference type="Proteomes" id="UP000280008">
    <property type="component" value="Unassembled WGS sequence"/>
</dbReference>
<reference evidence="3 4" key="1">
    <citation type="submission" date="2018-10" db="EMBL/GenBank/DDBJ databases">
        <title>Sequencing the genomes of 1000 actinobacteria strains.</title>
        <authorList>
            <person name="Klenk H.-P."/>
        </authorList>
    </citation>
    <scope>NUCLEOTIDE SEQUENCE [LARGE SCALE GENOMIC DNA]</scope>
    <source>
        <strain evidence="3 4">DSM 17894</strain>
    </source>
</reference>
<dbReference type="AlphaFoldDB" id="A0A495IGT7"/>
<comment type="caution">
    <text evidence="3">The sequence shown here is derived from an EMBL/GenBank/DDBJ whole genome shotgun (WGS) entry which is preliminary data.</text>
</comment>
<evidence type="ECO:0000259" key="2">
    <source>
        <dbReference type="Pfam" id="PF03795"/>
    </source>
</evidence>
<gene>
    <name evidence="3" type="ORF">C8E83_2371</name>
</gene>
<dbReference type="RefSeq" id="WP_121370054.1">
    <property type="nucleotide sequence ID" value="NZ_RBKS01000001.1"/>
</dbReference>
<protein>
    <recommendedName>
        <fullName evidence="2">YCII-related domain-containing protein</fullName>
    </recommendedName>
</protein>
<evidence type="ECO:0000313" key="3">
    <source>
        <dbReference type="EMBL" id="RKR75233.1"/>
    </source>
</evidence>
<proteinExistence type="inferred from homology"/>
<comment type="similarity">
    <text evidence="1">Belongs to the YciI family.</text>
</comment>
<dbReference type="Gene3D" id="3.30.70.1060">
    <property type="entry name" value="Dimeric alpha+beta barrel"/>
    <property type="match status" value="1"/>
</dbReference>
<dbReference type="EMBL" id="RBKS01000001">
    <property type="protein sequence ID" value="RKR75233.1"/>
    <property type="molecule type" value="Genomic_DNA"/>
</dbReference>
<keyword evidence="4" id="KW-1185">Reference proteome</keyword>
<sequence>MRQYLISFPSEAMDITDDELPAVADAAYAWVQEAAAAGVLLFTGGIDEDVAVVTVAGDGTVTDGASFPQSQDLNGGYAVIEVETRDEAVEWARKVAVACRCSQELRVFQDSPRVAELLPHLPR</sequence>
<organism evidence="3 4">
    <name type="scientific">Frondihabitans australicus</name>
    <dbReference type="NCBI Taxonomy" id="386892"/>
    <lineage>
        <taxon>Bacteria</taxon>
        <taxon>Bacillati</taxon>
        <taxon>Actinomycetota</taxon>
        <taxon>Actinomycetes</taxon>
        <taxon>Micrococcales</taxon>
        <taxon>Microbacteriaceae</taxon>
        <taxon>Frondihabitans</taxon>
    </lineage>
</organism>
<dbReference type="InterPro" id="IPR005545">
    <property type="entry name" value="YCII"/>
</dbReference>
<dbReference type="OrthoDB" id="3212458at2"/>
<feature type="domain" description="YCII-related" evidence="2">
    <location>
        <begin position="18"/>
        <end position="94"/>
    </location>
</feature>
<dbReference type="InterPro" id="IPR011008">
    <property type="entry name" value="Dimeric_a/b-barrel"/>
</dbReference>
<evidence type="ECO:0000256" key="1">
    <source>
        <dbReference type="ARBA" id="ARBA00007689"/>
    </source>
</evidence>
<accession>A0A495IGT7</accession>
<name>A0A495IGT7_9MICO</name>